<evidence type="ECO:0000313" key="1">
    <source>
        <dbReference type="EMBL" id="MPD05327.1"/>
    </source>
</evidence>
<evidence type="ECO:0000313" key="2">
    <source>
        <dbReference type="Proteomes" id="UP000324222"/>
    </source>
</evidence>
<dbReference type="Proteomes" id="UP000324222">
    <property type="component" value="Unassembled WGS sequence"/>
</dbReference>
<organism evidence="1 2">
    <name type="scientific">Portunus trituberculatus</name>
    <name type="common">Swimming crab</name>
    <name type="synonym">Neptunus trituberculatus</name>
    <dbReference type="NCBI Taxonomy" id="210409"/>
    <lineage>
        <taxon>Eukaryota</taxon>
        <taxon>Metazoa</taxon>
        <taxon>Ecdysozoa</taxon>
        <taxon>Arthropoda</taxon>
        <taxon>Crustacea</taxon>
        <taxon>Multicrustacea</taxon>
        <taxon>Malacostraca</taxon>
        <taxon>Eumalacostraca</taxon>
        <taxon>Eucarida</taxon>
        <taxon>Decapoda</taxon>
        <taxon>Pleocyemata</taxon>
        <taxon>Brachyura</taxon>
        <taxon>Eubrachyura</taxon>
        <taxon>Portunoidea</taxon>
        <taxon>Portunidae</taxon>
        <taxon>Portuninae</taxon>
        <taxon>Portunus</taxon>
    </lineage>
</organism>
<sequence>MAAGVKSAGFGFRVLMSVTLTFH</sequence>
<comment type="caution">
    <text evidence="1">The sequence shown here is derived from an EMBL/GenBank/DDBJ whole genome shotgun (WGS) entry which is preliminary data.</text>
</comment>
<proteinExistence type="predicted"/>
<accession>A0A5B7KF59</accession>
<dbReference type="EMBL" id="VSRR010145473">
    <property type="protein sequence ID" value="MPD05327.1"/>
    <property type="molecule type" value="Genomic_DNA"/>
</dbReference>
<gene>
    <name evidence="1" type="ORF">E2C01_101065</name>
</gene>
<name>A0A5B7KF59_PORTR</name>
<dbReference type="AlphaFoldDB" id="A0A5B7KF59"/>
<keyword evidence="2" id="KW-1185">Reference proteome</keyword>
<reference evidence="1 2" key="1">
    <citation type="submission" date="2019-05" db="EMBL/GenBank/DDBJ databases">
        <title>Another draft genome of Portunus trituberculatus and its Hox gene families provides insights of decapod evolution.</title>
        <authorList>
            <person name="Jeong J.-H."/>
            <person name="Song I."/>
            <person name="Kim S."/>
            <person name="Choi T."/>
            <person name="Kim D."/>
            <person name="Ryu S."/>
            <person name="Kim W."/>
        </authorList>
    </citation>
    <scope>NUCLEOTIDE SEQUENCE [LARGE SCALE GENOMIC DNA]</scope>
    <source>
        <tissue evidence="1">Muscle</tissue>
    </source>
</reference>
<protein>
    <submittedName>
        <fullName evidence="1">Uncharacterized protein</fullName>
    </submittedName>
</protein>